<dbReference type="SUPFAM" id="SSF51905">
    <property type="entry name" value="FAD/NAD(P)-binding domain"/>
    <property type="match status" value="1"/>
</dbReference>
<dbReference type="Pfam" id="PF16092">
    <property type="entry name" value="CFAP61_N"/>
    <property type="match status" value="2"/>
</dbReference>
<sequence length="941" mass="106895">MFSFLEKANLAVTLANEKDDIVAHASFFDHPYGGLVDQAQWEPFLQEHFSAEKCTPMNTLFLHLFVAQPGFTTASIKEIMKYENLGNFAIRLPVLSLSPYTDSTDAGLSGFYRVEDHDDIMRLFTKQPKLPSVFKQPYFLVQLIEDQTENNHTAVCQVDGVIVGFISVTAHVDVKRLQDNFDLSEFSDLQQQTEVKHDEAATQSDKAEESQTSSSEHVTKLSVSIQFWICSFFHLFSPDIHLCVPQDREFCIITVPHLFREFPLLQNFIRVPPRTHFSSFPQELYVFHRHGLRSVEVRRAVASDRPAVSDLVKDLRLNQSLLQDLDRSQVSISTHDNRSVVSSVFLSPELNLIVNCAHLPQDVEYICARYNIENYIYFSEHCYEEHARLLHFVLNALFQHFTKHVFKEVLRLAHISCLYHRTYPPELSQEVGPLHRDPVPVHPRRQIIYPLEELGTNAPSSLISRKLTMEPKVTVNVRIVVVGASDTGLSFLEVLSCFYFFYFYFFYHGYSSRDLALVPLRSHISVITGKMVGLCRKSKRILVSNGKRVPYDFLVLCTGLQYQVPSPTGDVGQSVPNLQLQAQWTHRTYTGPIPSNLFTLNDLHDCRAAQRWMCANFVELQDNAVVYGSSVDVYTTVEALLSLGVRGSRIHLVLLPSKPGVSCFSDPSVDKAVTAALKTAEVHVHRNCLLAQMNDGEHPDPLRMVSFTTDAELLRLQCGVFINLSTKGVDHDAFRSITKSHLVFDYRLVINSSFHTYDEAILGAGPLTKFSRRYYSDEWTHANFNSREVGQALAVEMLPMFDPTLKPADETADTDRLIPIYKDAKIQGGRLPGGLNYLHVTKPSPNISDPPVQHVQDSVMKTGRAEMGNYFCLRLNPYHQVETLTCLSLKPLPVSNYLCLYRKHKLLLSQLSTHYNDGLIPDLYRKDEDSLSTQGKNEHKT</sequence>
<dbReference type="Proteomes" id="UP000472271">
    <property type="component" value="Chromosome 24"/>
</dbReference>
<accession>A0A673B0J1</accession>
<reference evidence="4" key="1">
    <citation type="submission" date="2019-06" db="EMBL/GenBank/DDBJ databases">
        <authorList>
            <consortium name="Wellcome Sanger Institute Data Sharing"/>
        </authorList>
    </citation>
    <scope>NUCLEOTIDE SEQUENCE [LARGE SCALE GENOMIC DNA]</scope>
</reference>
<evidence type="ECO:0000256" key="1">
    <source>
        <dbReference type="SAM" id="MobiDB-lite"/>
    </source>
</evidence>
<feature type="region of interest" description="Disordered" evidence="1">
    <location>
        <begin position="194"/>
        <end position="213"/>
    </location>
</feature>
<dbReference type="Gene3D" id="3.50.50.60">
    <property type="entry name" value="FAD/NAD(P)-binding domain"/>
    <property type="match status" value="2"/>
</dbReference>
<feature type="domain" description="Cilia- and flagella-associated protein 61 N-terminal" evidence="2">
    <location>
        <begin position="2"/>
        <end position="81"/>
    </location>
</feature>
<feature type="domain" description="Cilia- and flagella-associated protein 61 N-terminal" evidence="2">
    <location>
        <begin position="113"/>
        <end position="190"/>
    </location>
</feature>
<evidence type="ECO:0000313" key="4">
    <source>
        <dbReference type="Ensembl" id="ENSSORP00005035691.1"/>
    </source>
</evidence>
<dbReference type="AlphaFoldDB" id="A0A673B0J1"/>
<evidence type="ECO:0000313" key="5">
    <source>
        <dbReference type="Proteomes" id="UP000472271"/>
    </source>
</evidence>
<dbReference type="PANTHER" id="PTHR21178">
    <property type="entry name" value="CILIA- AND FLAGELLA-ASSOCIATED PROTEIN 61"/>
    <property type="match status" value="1"/>
</dbReference>
<dbReference type="InterPro" id="IPR032151">
    <property type="entry name" value="CFAP61_N"/>
</dbReference>
<dbReference type="InterPro" id="IPR056299">
    <property type="entry name" value="CFAP61_dimer"/>
</dbReference>
<organism evidence="4 5">
    <name type="scientific">Sphaeramia orbicularis</name>
    <name type="common">orbiculate cardinalfish</name>
    <dbReference type="NCBI Taxonomy" id="375764"/>
    <lineage>
        <taxon>Eukaryota</taxon>
        <taxon>Metazoa</taxon>
        <taxon>Chordata</taxon>
        <taxon>Craniata</taxon>
        <taxon>Vertebrata</taxon>
        <taxon>Euteleostomi</taxon>
        <taxon>Actinopterygii</taxon>
        <taxon>Neopterygii</taxon>
        <taxon>Teleostei</taxon>
        <taxon>Neoteleostei</taxon>
        <taxon>Acanthomorphata</taxon>
        <taxon>Gobiaria</taxon>
        <taxon>Kurtiformes</taxon>
        <taxon>Apogonoidei</taxon>
        <taxon>Apogonidae</taxon>
        <taxon>Apogoninae</taxon>
        <taxon>Sphaeramia</taxon>
    </lineage>
</organism>
<proteinExistence type="predicted"/>
<name>A0A673B0J1_9TELE</name>
<reference evidence="4" key="3">
    <citation type="submission" date="2025-09" db="UniProtKB">
        <authorList>
            <consortium name="Ensembl"/>
        </authorList>
    </citation>
    <scope>IDENTIFICATION</scope>
</reference>
<reference evidence="4" key="2">
    <citation type="submission" date="2025-08" db="UniProtKB">
        <authorList>
            <consortium name="Ensembl"/>
        </authorList>
    </citation>
    <scope>IDENTIFICATION</scope>
</reference>
<dbReference type="PANTHER" id="PTHR21178:SF8">
    <property type="entry name" value="CILIA- AND FLAGELLA-ASSOCIATED PROTEIN 61"/>
    <property type="match status" value="1"/>
</dbReference>
<keyword evidence="5" id="KW-1185">Reference proteome</keyword>
<feature type="compositionally biased region" description="Basic and acidic residues" evidence="1">
    <location>
        <begin position="194"/>
        <end position="209"/>
    </location>
</feature>
<dbReference type="InterPro" id="IPR038884">
    <property type="entry name" value="CFAP61"/>
</dbReference>
<evidence type="ECO:0000259" key="3">
    <source>
        <dbReference type="Pfam" id="PF23150"/>
    </source>
</evidence>
<protein>
    <submittedName>
        <fullName evidence="4">Cilia and flagella associated protein 61</fullName>
    </submittedName>
</protein>
<dbReference type="Ensembl" id="ENSSORT00005036646.1">
    <property type="protein sequence ID" value="ENSSORP00005035691.1"/>
    <property type="gene ID" value="ENSSORG00005016854.1"/>
</dbReference>
<evidence type="ECO:0000259" key="2">
    <source>
        <dbReference type="Pfam" id="PF16092"/>
    </source>
</evidence>
<dbReference type="Pfam" id="PF23150">
    <property type="entry name" value="CFAP61_dimer"/>
    <property type="match status" value="1"/>
</dbReference>
<dbReference type="InterPro" id="IPR036188">
    <property type="entry name" value="FAD/NAD-bd_sf"/>
</dbReference>
<feature type="domain" description="CFAP61 dimerisation" evidence="3">
    <location>
        <begin position="819"/>
        <end position="925"/>
    </location>
</feature>